<dbReference type="EMBL" id="AP010968">
    <property type="protein sequence ID" value="BAJ31840.1"/>
    <property type="molecule type" value="Genomic_DNA"/>
</dbReference>
<dbReference type="Pfam" id="PF18156">
    <property type="entry name" value="pPIWI_RE_Y"/>
    <property type="match status" value="1"/>
</dbReference>
<evidence type="ECO:0000259" key="1">
    <source>
        <dbReference type="Pfam" id="PF18154"/>
    </source>
</evidence>
<name>E4N106_KITSK</name>
<evidence type="ECO:0000313" key="4">
    <source>
        <dbReference type="Proteomes" id="UP000007076"/>
    </source>
</evidence>
<keyword evidence="4" id="KW-1185">Reference proteome</keyword>
<reference evidence="3 4" key="1">
    <citation type="journal article" date="2010" name="DNA Res.">
        <title>Genome sequence of Kitasatospora setae NBRC 14216T: an evolutionary snapshot of the family Streptomycetaceae.</title>
        <authorList>
            <person name="Ichikawa N."/>
            <person name="Oguchi A."/>
            <person name="Ikeda H."/>
            <person name="Ishikawa J."/>
            <person name="Kitani S."/>
            <person name="Watanabe Y."/>
            <person name="Nakamura S."/>
            <person name="Katano Y."/>
            <person name="Kishi E."/>
            <person name="Sasagawa M."/>
            <person name="Ankai A."/>
            <person name="Fukui S."/>
            <person name="Hashimoto Y."/>
            <person name="Kamata S."/>
            <person name="Otoguro M."/>
            <person name="Tanikawa S."/>
            <person name="Nihira T."/>
            <person name="Horinouchi S."/>
            <person name="Ohnishi Y."/>
            <person name="Hayakawa M."/>
            <person name="Kuzuyama T."/>
            <person name="Arisawa A."/>
            <person name="Nomoto F."/>
            <person name="Miura H."/>
            <person name="Takahashi Y."/>
            <person name="Fujita N."/>
        </authorList>
    </citation>
    <scope>NUCLEOTIDE SEQUENCE [LARGE SCALE GENOMIC DNA]</scope>
    <source>
        <strain evidence="4">ATCC 33774 / DSM 43861 / JCM 3304 / KCC A-0304 / NBRC 14216 / KM-6054</strain>
    </source>
</reference>
<organism evidence="3 4">
    <name type="scientific">Kitasatospora setae (strain ATCC 33774 / DSM 43861 / JCM 3304 / KCC A-0304 / NBRC 14216 / KM-6054)</name>
    <name type="common">Streptomyces setae</name>
    <dbReference type="NCBI Taxonomy" id="452652"/>
    <lineage>
        <taxon>Bacteria</taxon>
        <taxon>Bacillati</taxon>
        <taxon>Actinomycetota</taxon>
        <taxon>Actinomycetes</taxon>
        <taxon>Kitasatosporales</taxon>
        <taxon>Streptomycetaceae</taxon>
        <taxon>Kitasatospora</taxon>
    </lineage>
</organism>
<dbReference type="PATRIC" id="fig|452652.3.peg.6086"/>
<evidence type="ECO:0000259" key="2">
    <source>
        <dbReference type="Pfam" id="PF18156"/>
    </source>
</evidence>
<feature type="domain" description="REase associating with pPIWI RE" evidence="1">
    <location>
        <begin position="261"/>
        <end position="372"/>
    </location>
</feature>
<evidence type="ECO:0000313" key="3">
    <source>
        <dbReference type="EMBL" id="BAJ31840.1"/>
    </source>
</evidence>
<dbReference type="AlphaFoldDB" id="E4N106"/>
<dbReference type="HOGENOM" id="CLU_048881_0_0_11"/>
<dbReference type="KEGG" id="ksk:KSE_60740"/>
<evidence type="ECO:0008006" key="5">
    <source>
        <dbReference type="Google" id="ProtNLM"/>
    </source>
</evidence>
<dbReference type="Proteomes" id="UP000007076">
    <property type="component" value="Chromosome"/>
</dbReference>
<sequence length="385" mass="43770">MAQTPEKPPRAWRWDSDDGVAALQDVATALVALHDVENPGTFQLPYPAEAQRALDRLALTCLWLRCPLPESVPGLIEWGATRILDDWPLHLPEGTAHPDGRLLDEDTRLPTQLCLEWAADAERHPANRFDRQVLAFAADRCRAEDDQETYLAFRRQLAKEPVTTKNKLSTMLGRTDMDADLVRDVLNEVYRPAPPGSVEKGRAVLCGRCGILLVRTRRSEWRCEREECRRRGVREGKELDARDGGLRQLTRPVRQWITAPGRVALKLEQRLRAWCEVELWPDFGAFDLRLVLPGGVVWAVDVHDWVDPGLLGRLREQPRPDLAAHRRLWVVPRESVTAVSGYRTRYREVRPIGPELLSDAELVSEVKAFVENGPRGREAPDDRPQ</sequence>
<dbReference type="InterPro" id="IPR041191">
    <property type="entry name" value="pPIWI_RE_Y"/>
</dbReference>
<protein>
    <recommendedName>
        <fullName evidence="5">Fis family transcriptional regulator</fullName>
    </recommendedName>
</protein>
<dbReference type="eggNOG" id="ENOG5033C0A">
    <property type="taxonomic scope" value="Bacteria"/>
</dbReference>
<accession>E4N106</accession>
<gene>
    <name evidence="3" type="ordered locus">KSE_60740</name>
</gene>
<dbReference type="STRING" id="452652.KSE_60740"/>
<dbReference type="RefSeq" id="WP_014139136.1">
    <property type="nucleotide sequence ID" value="NC_016109.1"/>
</dbReference>
<dbReference type="Pfam" id="PF18154">
    <property type="entry name" value="pPIWI_RE_REase"/>
    <property type="match status" value="1"/>
</dbReference>
<proteinExistence type="predicted"/>
<dbReference type="InterPro" id="IPR040828">
    <property type="entry name" value="pPIWI_RE_REase"/>
</dbReference>
<feature type="domain" description="pPIWI-RE three-gene island" evidence="2">
    <location>
        <begin position="23"/>
        <end position="164"/>
    </location>
</feature>